<gene>
    <name evidence="1" type="ORF">PAPOLLO_LOCUS8900</name>
</gene>
<dbReference type="AlphaFoldDB" id="A0A8S3WPM3"/>
<dbReference type="OrthoDB" id="8052806at2759"/>
<accession>A0A8S3WPM3</accession>
<evidence type="ECO:0000313" key="2">
    <source>
        <dbReference type="Proteomes" id="UP000691718"/>
    </source>
</evidence>
<dbReference type="Proteomes" id="UP000691718">
    <property type="component" value="Unassembled WGS sequence"/>
</dbReference>
<protein>
    <submittedName>
        <fullName evidence="1">(apollo) hypothetical protein</fullName>
    </submittedName>
</protein>
<evidence type="ECO:0000313" key="1">
    <source>
        <dbReference type="EMBL" id="CAG4974223.1"/>
    </source>
</evidence>
<comment type="caution">
    <text evidence="1">The sequence shown here is derived from an EMBL/GenBank/DDBJ whole genome shotgun (WGS) entry which is preliminary data.</text>
</comment>
<organism evidence="1 2">
    <name type="scientific">Parnassius apollo</name>
    <name type="common">Apollo butterfly</name>
    <name type="synonym">Papilio apollo</name>
    <dbReference type="NCBI Taxonomy" id="110799"/>
    <lineage>
        <taxon>Eukaryota</taxon>
        <taxon>Metazoa</taxon>
        <taxon>Ecdysozoa</taxon>
        <taxon>Arthropoda</taxon>
        <taxon>Hexapoda</taxon>
        <taxon>Insecta</taxon>
        <taxon>Pterygota</taxon>
        <taxon>Neoptera</taxon>
        <taxon>Endopterygota</taxon>
        <taxon>Lepidoptera</taxon>
        <taxon>Glossata</taxon>
        <taxon>Ditrysia</taxon>
        <taxon>Papilionoidea</taxon>
        <taxon>Papilionidae</taxon>
        <taxon>Parnassiinae</taxon>
        <taxon>Parnassini</taxon>
        <taxon>Parnassius</taxon>
        <taxon>Parnassius</taxon>
    </lineage>
</organism>
<sequence length="137" mass="16213">MSTVFGHSFFGPVLWSPTPQMADPLSVLGLSLSDVVQRFWEIEKPPHASRVNSLDRECEMFYQNNTCRRVDGRFVTRLPFLDSRLPLSQSRTLAEKRLLSMERRVRRDPAFRDKYVEFMREYQELGHMSPPNFNWRS</sequence>
<proteinExistence type="predicted"/>
<name>A0A8S3WPM3_PARAO</name>
<keyword evidence="2" id="KW-1185">Reference proteome</keyword>
<reference evidence="1" key="1">
    <citation type="submission" date="2021-04" db="EMBL/GenBank/DDBJ databases">
        <authorList>
            <person name="Tunstrom K."/>
        </authorList>
    </citation>
    <scope>NUCLEOTIDE SEQUENCE</scope>
</reference>
<dbReference type="EMBL" id="CAJQZP010000643">
    <property type="protein sequence ID" value="CAG4974223.1"/>
    <property type="molecule type" value="Genomic_DNA"/>
</dbReference>